<dbReference type="EMBL" id="PCYM01000004">
    <property type="protein sequence ID" value="PIR47635.1"/>
    <property type="molecule type" value="Genomic_DNA"/>
</dbReference>
<dbReference type="GO" id="GO:0009252">
    <property type="term" value="P:peptidoglycan biosynthetic process"/>
    <property type="evidence" value="ECO:0007669"/>
    <property type="project" value="UniProtKB-KW"/>
</dbReference>
<feature type="transmembrane region" description="Helical" evidence="11">
    <location>
        <begin position="45"/>
        <end position="65"/>
    </location>
</feature>
<dbReference type="InterPro" id="IPR018365">
    <property type="entry name" value="Cell_cycle_FtsW-rel_CS"/>
</dbReference>
<feature type="transmembrane region" description="Helical" evidence="11">
    <location>
        <begin position="140"/>
        <end position="156"/>
    </location>
</feature>
<keyword evidence="7" id="KW-0573">Peptidoglycan synthesis</keyword>
<dbReference type="PANTHER" id="PTHR30474">
    <property type="entry name" value="CELL CYCLE PROTEIN"/>
    <property type="match status" value="1"/>
</dbReference>
<reference evidence="12 13" key="1">
    <citation type="submission" date="2017-09" db="EMBL/GenBank/DDBJ databases">
        <title>Depth-based differentiation of microbial function through sediment-hosted aquifers and enrichment of novel symbionts in the deep terrestrial subsurface.</title>
        <authorList>
            <person name="Probst A.J."/>
            <person name="Ladd B."/>
            <person name="Jarett J.K."/>
            <person name="Geller-Mcgrath D.E."/>
            <person name="Sieber C.M."/>
            <person name="Emerson J.B."/>
            <person name="Anantharaman K."/>
            <person name="Thomas B.C."/>
            <person name="Malmstrom R."/>
            <person name="Stieglmeier M."/>
            <person name="Klingl A."/>
            <person name="Woyke T."/>
            <person name="Ryan C.M."/>
            <person name="Banfield J.F."/>
        </authorList>
    </citation>
    <scope>NUCLEOTIDE SEQUENCE [LARGE SCALE GENOMIC DNA]</scope>
    <source>
        <strain evidence="12">CG10_big_fil_rev_8_21_14_0_10_50_16</strain>
    </source>
</reference>
<keyword evidence="9 11" id="KW-0472">Membrane</keyword>
<protein>
    <submittedName>
        <fullName evidence="12">Rod shape-determining protein RodA</fullName>
    </submittedName>
</protein>
<dbReference type="GO" id="GO:0032153">
    <property type="term" value="C:cell division site"/>
    <property type="evidence" value="ECO:0007669"/>
    <property type="project" value="TreeGrafter"/>
</dbReference>
<comment type="subcellular location">
    <subcellularLocation>
        <location evidence="1">Membrane</location>
        <topology evidence="1">Multi-pass membrane protein</topology>
    </subcellularLocation>
</comment>
<feature type="transmembrane region" description="Helical" evidence="11">
    <location>
        <begin position="12"/>
        <end position="33"/>
    </location>
</feature>
<feature type="transmembrane region" description="Helical" evidence="11">
    <location>
        <begin position="338"/>
        <end position="361"/>
    </location>
</feature>
<dbReference type="GO" id="GO:0005886">
    <property type="term" value="C:plasma membrane"/>
    <property type="evidence" value="ECO:0007669"/>
    <property type="project" value="TreeGrafter"/>
</dbReference>
<feature type="transmembrane region" description="Helical" evidence="11">
    <location>
        <begin position="304"/>
        <end position="326"/>
    </location>
</feature>
<keyword evidence="8 11" id="KW-1133">Transmembrane helix</keyword>
<comment type="caution">
    <text evidence="12">The sequence shown here is derived from an EMBL/GenBank/DDBJ whole genome shotgun (WGS) entry which is preliminary data.</text>
</comment>
<dbReference type="NCBIfam" id="TIGR02210">
    <property type="entry name" value="rodA_shape"/>
    <property type="match status" value="1"/>
</dbReference>
<dbReference type="PROSITE" id="PS00428">
    <property type="entry name" value="FTSW_RODA_SPOVE"/>
    <property type="match status" value="1"/>
</dbReference>
<dbReference type="GO" id="GO:0008360">
    <property type="term" value="P:regulation of cell shape"/>
    <property type="evidence" value="ECO:0007669"/>
    <property type="project" value="UniProtKB-KW"/>
</dbReference>
<evidence type="ECO:0000256" key="8">
    <source>
        <dbReference type="ARBA" id="ARBA00022989"/>
    </source>
</evidence>
<accession>A0A2H0RPE2</accession>
<dbReference type="InterPro" id="IPR001182">
    <property type="entry name" value="FtsW/RodA"/>
</dbReference>
<evidence type="ECO:0000256" key="9">
    <source>
        <dbReference type="ARBA" id="ARBA00023136"/>
    </source>
</evidence>
<evidence type="ECO:0000256" key="10">
    <source>
        <dbReference type="ARBA" id="ARBA00023316"/>
    </source>
</evidence>
<keyword evidence="10" id="KW-0961">Cell wall biogenesis/degradation</keyword>
<name>A0A2H0RPE2_9BACT</name>
<feature type="transmembrane region" description="Helical" evidence="11">
    <location>
        <begin position="72"/>
        <end position="91"/>
    </location>
</feature>
<evidence type="ECO:0000256" key="2">
    <source>
        <dbReference type="ARBA" id="ARBA00022475"/>
    </source>
</evidence>
<feature type="transmembrane region" description="Helical" evidence="11">
    <location>
        <begin position="272"/>
        <end position="292"/>
    </location>
</feature>
<dbReference type="Pfam" id="PF01098">
    <property type="entry name" value="FTSW_RODA_SPOVE"/>
    <property type="match status" value="1"/>
</dbReference>
<feature type="transmembrane region" description="Helical" evidence="11">
    <location>
        <begin position="111"/>
        <end position="128"/>
    </location>
</feature>
<dbReference type="GO" id="GO:0071555">
    <property type="term" value="P:cell wall organization"/>
    <property type="evidence" value="ECO:0007669"/>
    <property type="project" value="UniProtKB-KW"/>
</dbReference>
<organism evidence="12 13">
    <name type="scientific">Candidatus Uhrbacteria bacterium CG10_big_fil_rev_8_21_14_0_10_50_16</name>
    <dbReference type="NCBI Taxonomy" id="1975039"/>
    <lineage>
        <taxon>Bacteria</taxon>
        <taxon>Candidatus Uhriibacteriota</taxon>
    </lineage>
</organism>
<evidence type="ECO:0000313" key="13">
    <source>
        <dbReference type="Proteomes" id="UP000230084"/>
    </source>
</evidence>
<feature type="transmembrane region" description="Helical" evidence="11">
    <location>
        <begin position="162"/>
        <end position="179"/>
    </location>
</feature>
<dbReference type="AlphaFoldDB" id="A0A2H0RPE2"/>
<evidence type="ECO:0000313" key="12">
    <source>
        <dbReference type="EMBL" id="PIR47635.1"/>
    </source>
</evidence>
<evidence type="ECO:0000256" key="11">
    <source>
        <dbReference type="SAM" id="Phobius"/>
    </source>
</evidence>
<keyword evidence="4" id="KW-0808">Transferase</keyword>
<dbReference type="InterPro" id="IPR011923">
    <property type="entry name" value="RodA/MrdB"/>
</dbReference>
<dbReference type="GO" id="GO:0015648">
    <property type="term" value="F:lipid-linked peptidoglycan transporter activity"/>
    <property type="evidence" value="ECO:0007669"/>
    <property type="project" value="TreeGrafter"/>
</dbReference>
<evidence type="ECO:0000256" key="7">
    <source>
        <dbReference type="ARBA" id="ARBA00022984"/>
    </source>
</evidence>
<feature type="transmembrane region" description="Helical" evidence="11">
    <location>
        <begin position="184"/>
        <end position="202"/>
    </location>
</feature>
<proteinExistence type="predicted"/>
<keyword evidence="3" id="KW-0328">Glycosyltransferase</keyword>
<keyword evidence="6" id="KW-0133">Cell shape</keyword>
<keyword evidence="2" id="KW-1003">Cell membrane</keyword>
<dbReference type="Proteomes" id="UP000230084">
    <property type="component" value="Unassembled WGS sequence"/>
</dbReference>
<evidence type="ECO:0000256" key="3">
    <source>
        <dbReference type="ARBA" id="ARBA00022676"/>
    </source>
</evidence>
<keyword evidence="5 11" id="KW-0812">Transmembrane</keyword>
<dbReference type="GO" id="GO:0051301">
    <property type="term" value="P:cell division"/>
    <property type="evidence" value="ECO:0007669"/>
    <property type="project" value="InterPro"/>
</dbReference>
<evidence type="ECO:0000256" key="1">
    <source>
        <dbReference type="ARBA" id="ARBA00004141"/>
    </source>
</evidence>
<gene>
    <name evidence="12" type="ORF">COV06_02365</name>
</gene>
<evidence type="ECO:0000256" key="5">
    <source>
        <dbReference type="ARBA" id="ARBA00022692"/>
    </source>
</evidence>
<evidence type="ECO:0000256" key="6">
    <source>
        <dbReference type="ARBA" id="ARBA00022960"/>
    </source>
</evidence>
<dbReference type="GO" id="GO:0016757">
    <property type="term" value="F:glycosyltransferase activity"/>
    <property type="evidence" value="ECO:0007669"/>
    <property type="project" value="UniProtKB-KW"/>
</dbReference>
<sequence>MNKYTRLLAQFDWVLAVAVFVLLVLGFSALYGIGLASAPPDFTNVTKQLIALGIGLMVGVMLMLWNYKQLRSYAGTLFAIGTGLLLSVVLFGVTRRGTTGWFDLGIVDVQPVEFAKIILVIAVAAIFARRSRRYMGWRELIATGIPVTIYVGLVMLQPDFGSAALMIGVWGIMVLFAGLNKKIIAVLAGGGLLAGIAAWLVVFQEFQKNRILTFLNPDLDPLGQGYNVTQAKIAIGAGRMFGRGLGLGSQSQLKFLPEAQTDFIFAAIAEELGFVGIVLILSAFAVLFWRLWILIRNTRDEFSAFLIVGLGALLFLQMLVNVAMNLGLMPVTGLPLPFVSYGGTSLMASLIILGLIASVVIRTPINRNLTS</sequence>
<evidence type="ECO:0000256" key="4">
    <source>
        <dbReference type="ARBA" id="ARBA00022679"/>
    </source>
</evidence>
<dbReference type="PANTHER" id="PTHR30474:SF1">
    <property type="entry name" value="PEPTIDOGLYCAN GLYCOSYLTRANSFERASE MRDB"/>
    <property type="match status" value="1"/>
</dbReference>